<organism evidence="13 14">
    <name type="scientific">Polaribacter aestuariivivens</name>
    <dbReference type="NCBI Taxonomy" id="2304626"/>
    <lineage>
        <taxon>Bacteria</taxon>
        <taxon>Pseudomonadati</taxon>
        <taxon>Bacteroidota</taxon>
        <taxon>Flavobacteriia</taxon>
        <taxon>Flavobacteriales</taxon>
        <taxon>Flavobacteriaceae</taxon>
    </lineage>
</organism>
<evidence type="ECO:0000256" key="7">
    <source>
        <dbReference type="ARBA" id="ARBA00023237"/>
    </source>
</evidence>
<keyword evidence="13" id="KW-0675">Receptor</keyword>
<dbReference type="GO" id="GO:0009279">
    <property type="term" value="C:cell outer membrane"/>
    <property type="evidence" value="ECO:0007669"/>
    <property type="project" value="UniProtKB-SubCell"/>
</dbReference>
<comment type="caution">
    <text evidence="13">The sequence shown here is derived from an EMBL/GenBank/DDBJ whole genome shotgun (WGS) entry which is preliminary data.</text>
</comment>
<reference evidence="13 14" key="1">
    <citation type="submission" date="2019-05" db="EMBL/GenBank/DDBJ databases">
        <title>Polaribacter aestuariivivens sp. nov., isolated from a tidal flat.</title>
        <authorList>
            <person name="Yoon J.-H."/>
        </authorList>
    </citation>
    <scope>NUCLEOTIDE SEQUENCE [LARGE SCALE GENOMIC DNA]</scope>
    <source>
        <strain evidence="13 14">DBTF-3</strain>
    </source>
</reference>
<keyword evidence="14" id="KW-1185">Reference proteome</keyword>
<dbReference type="EMBL" id="VANR01000005">
    <property type="protein sequence ID" value="TMM29573.1"/>
    <property type="molecule type" value="Genomic_DNA"/>
</dbReference>
<keyword evidence="6 8" id="KW-0472">Membrane</keyword>
<keyword evidence="4 8" id="KW-0812">Transmembrane</keyword>
<evidence type="ECO:0000313" key="14">
    <source>
        <dbReference type="Proteomes" id="UP000307140"/>
    </source>
</evidence>
<evidence type="ECO:0000256" key="4">
    <source>
        <dbReference type="ARBA" id="ARBA00022692"/>
    </source>
</evidence>
<dbReference type="InterPro" id="IPR012910">
    <property type="entry name" value="Plug_dom"/>
</dbReference>
<evidence type="ECO:0000259" key="11">
    <source>
        <dbReference type="Pfam" id="PF00593"/>
    </source>
</evidence>
<dbReference type="RefSeq" id="WP_138536332.1">
    <property type="nucleotide sequence ID" value="NZ_VANR01000005.1"/>
</dbReference>
<evidence type="ECO:0000259" key="12">
    <source>
        <dbReference type="Pfam" id="PF07715"/>
    </source>
</evidence>
<dbReference type="InterPro" id="IPR037066">
    <property type="entry name" value="Plug_dom_sf"/>
</dbReference>
<dbReference type="OrthoDB" id="9768177at2"/>
<dbReference type="NCBIfam" id="TIGR04056">
    <property type="entry name" value="OMP_RagA_SusC"/>
    <property type="match status" value="1"/>
</dbReference>
<dbReference type="Gene3D" id="2.40.170.20">
    <property type="entry name" value="TonB-dependent receptor, beta-barrel domain"/>
    <property type="match status" value="1"/>
</dbReference>
<feature type="domain" description="TonB-dependent receptor plug" evidence="12">
    <location>
        <begin position="120"/>
        <end position="228"/>
    </location>
</feature>
<keyword evidence="5 9" id="KW-0798">TonB box</keyword>
<dbReference type="Pfam" id="PF00593">
    <property type="entry name" value="TonB_dep_Rec_b-barrel"/>
    <property type="match status" value="1"/>
</dbReference>
<evidence type="ECO:0000256" key="2">
    <source>
        <dbReference type="ARBA" id="ARBA00022448"/>
    </source>
</evidence>
<dbReference type="FunFam" id="2.60.40.1120:FF:000003">
    <property type="entry name" value="Outer membrane protein Omp121"/>
    <property type="match status" value="1"/>
</dbReference>
<dbReference type="PROSITE" id="PS52016">
    <property type="entry name" value="TONB_DEPENDENT_REC_3"/>
    <property type="match status" value="1"/>
</dbReference>
<gene>
    <name evidence="13" type="ORF">FDT66_10680</name>
</gene>
<feature type="chain" id="PRO_5024354291" evidence="10">
    <location>
        <begin position="28"/>
        <end position="1022"/>
    </location>
</feature>
<dbReference type="Proteomes" id="UP000307140">
    <property type="component" value="Unassembled WGS sequence"/>
</dbReference>
<evidence type="ECO:0000256" key="5">
    <source>
        <dbReference type="ARBA" id="ARBA00023077"/>
    </source>
</evidence>
<name>A0A5S3N2X5_9FLAO</name>
<evidence type="ECO:0000256" key="8">
    <source>
        <dbReference type="PROSITE-ProRule" id="PRU01360"/>
    </source>
</evidence>
<dbReference type="Pfam" id="PF13715">
    <property type="entry name" value="CarbopepD_reg_2"/>
    <property type="match status" value="1"/>
</dbReference>
<keyword evidence="3 8" id="KW-1134">Transmembrane beta strand</keyword>
<evidence type="ECO:0000256" key="1">
    <source>
        <dbReference type="ARBA" id="ARBA00004571"/>
    </source>
</evidence>
<evidence type="ECO:0000313" key="13">
    <source>
        <dbReference type="EMBL" id="TMM29573.1"/>
    </source>
</evidence>
<dbReference type="SUPFAM" id="SSF49464">
    <property type="entry name" value="Carboxypeptidase regulatory domain-like"/>
    <property type="match status" value="1"/>
</dbReference>
<comment type="subcellular location">
    <subcellularLocation>
        <location evidence="1 8">Cell outer membrane</location>
        <topology evidence="1 8">Multi-pass membrane protein</topology>
    </subcellularLocation>
</comment>
<comment type="similarity">
    <text evidence="8 9">Belongs to the TonB-dependent receptor family.</text>
</comment>
<dbReference type="InterPro" id="IPR000531">
    <property type="entry name" value="Beta-barrel_TonB"/>
</dbReference>
<accession>A0A5S3N2X5</accession>
<dbReference type="SUPFAM" id="SSF56935">
    <property type="entry name" value="Porins"/>
    <property type="match status" value="1"/>
</dbReference>
<evidence type="ECO:0000256" key="6">
    <source>
        <dbReference type="ARBA" id="ARBA00023136"/>
    </source>
</evidence>
<protein>
    <submittedName>
        <fullName evidence="13">TonB-dependent receptor</fullName>
    </submittedName>
</protein>
<dbReference type="InterPro" id="IPR036942">
    <property type="entry name" value="Beta-barrel_TonB_sf"/>
</dbReference>
<dbReference type="Gene3D" id="2.170.130.10">
    <property type="entry name" value="TonB-dependent receptor, plug domain"/>
    <property type="match status" value="1"/>
</dbReference>
<dbReference type="Gene3D" id="2.60.40.1120">
    <property type="entry name" value="Carboxypeptidase-like, regulatory domain"/>
    <property type="match status" value="1"/>
</dbReference>
<dbReference type="InterPro" id="IPR008969">
    <property type="entry name" value="CarboxyPept-like_regulatory"/>
</dbReference>
<keyword evidence="7 8" id="KW-0998">Cell outer membrane</keyword>
<dbReference type="InterPro" id="IPR023996">
    <property type="entry name" value="TonB-dep_OMP_SusC/RagA"/>
</dbReference>
<sequence>MCKSIKKRKQLLVTFLMFFAVSFSVYAQKTVKGTVLDETGLPLPSASVTVKGTANGTSTDFDGKFSITVANDAKVLVVSYIGYKTKEVAITNSDLKIALEVEANSLNEIIVVGYGTRRKSDVVGAVAKADLSKATATPTSDVTEMLRGRVSGLRVDVGGGSLRPGGTSEILLRGRSSIEGNVSGIYVVDGIIREGGIEDINPDDIESIEVLKDASAQAIYGAKGSNGVILITTKRGKNNKVNVSYHGFLTTKKLERNFDVYSGQEYAQLRREAVRATRADNSYPDDADIFSNIELNSIANNEFVDWENELVAPGIVNSHSLSIVGGTEFTKVYGSVNYFREEGIIPTSTYTRKNLRLNVDQKITDKISARFDINLLNDLSERAANVNVITFSPLGRAYDDMGNITQFPSGEDGTAINPLWNLREEDHDEKGNDFVVNFIPTYQITDDLKYQLTTSLTRKTSERGQYQSSLSGAGDSDRGIARIDNQLREAFFIENIITYNKEFNPDNIFNLTLASTMDENKFTQTFTEGRGFPNESLGYDGITNAIGGVEVQRNKTKTRNLSYMARARYNFMDKYLVTGTVRRDGSSVNARDFKWTTNPAIAFAWKMQNESFIENIEEIQELKLRVTYGSLINSLSRPYTSLFTAAGQNYVFDGESASGYSPSVILPNPQLEHERITTFNIGVDFSLFDRFLTGSLEYYDAITSNLLLRRGVPSTTGYQYTFFNAGEAQNKGIELSLTANLINNDDFRWSVSTIWSNNQNKLLSLYNDGNGNPILEDDAYNYFVGQPTNVLRQYQFDGIWQEGDDFANAPQANPDSAITQTDLRPGDIRIKDTNGVDANGNVTGVPDGKITQEDRVFIDPNPDWFGSLSTTMEYKGFDLFLDFYAVEGATKVNPFLSDFNNGGTLSGKLNGVKVPYYTPENPSTTFPRPNFDAAPQYLNALAVKDASYVRLRTISLGYTLPDVITTKLSLSQIKLYVTGTNLFTKTDYIGYSPEVNIRSTFSNADTGYPDATAFTFGVKIKL</sequence>
<evidence type="ECO:0000256" key="10">
    <source>
        <dbReference type="SAM" id="SignalP"/>
    </source>
</evidence>
<evidence type="ECO:0000256" key="9">
    <source>
        <dbReference type="RuleBase" id="RU003357"/>
    </source>
</evidence>
<dbReference type="InterPro" id="IPR023997">
    <property type="entry name" value="TonB-dep_OMP_SusC/RagA_CS"/>
</dbReference>
<proteinExistence type="inferred from homology"/>
<dbReference type="AlphaFoldDB" id="A0A5S3N2X5"/>
<feature type="signal peptide" evidence="10">
    <location>
        <begin position="1"/>
        <end position="27"/>
    </location>
</feature>
<feature type="domain" description="TonB-dependent receptor-like beta-barrel" evidence="11">
    <location>
        <begin position="383"/>
        <end position="981"/>
    </location>
</feature>
<keyword evidence="2 8" id="KW-0813">Transport</keyword>
<evidence type="ECO:0000256" key="3">
    <source>
        <dbReference type="ARBA" id="ARBA00022452"/>
    </source>
</evidence>
<dbReference type="Pfam" id="PF07715">
    <property type="entry name" value="Plug"/>
    <property type="match status" value="1"/>
</dbReference>
<keyword evidence="10" id="KW-0732">Signal</keyword>
<dbReference type="InterPro" id="IPR039426">
    <property type="entry name" value="TonB-dep_rcpt-like"/>
</dbReference>
<dbReference type="NCBIfam" id="TIGR04057">
    <property type="entry name" value="SusC_RagA_signa"/>
    <property type="match status" value="1"/>
</dbReference>